<comment type="function">
    <text evidence="7">Vacuolar effluxer which mediate the efflux of amino acids resulting from autophagic degradation. The release of autophagic amino acids allows the maintenance of protein synthesis and viability during nitrogen starvation.</text>
</comment>
<proteinExistence type="inferred from homology"/>
<keyword evidence="7" id="KW-0072">Autophagy</keyword>
<evidence type="ECO:0000256" key="1">
    <source>
        <dbReference type="ARBA" id="ARBA00004127"/>
    </source>
</evidence>
<evidence type="ECO:0000313" key="8">
    <source>
        <dbReference type="EMBL" id="SAM04331.1"/>
    </source>
</evidence>
<keyword evidence="3 7" id="KW-0813">Transport</keyword>
<dbReference type="EMBL" id="LT554356">
    <property type="protein sequence ID" value="SAM04331.1"/>
    <property type="molecule type" value="Genomic_DNA"/>
</dbReference>
<sequence>MLSSNDNLMADPFKVEGRVDPTTDIGQQVLSQPPATRWELWTYYLYYNGNNGYNMYQFLPTLLQLMAQQSGFVPDLPTRTPCAMNGPCNVDWNGTDVSVLSVTMYATAISFGAQFLLFTTFGPLADYGRFNHYILIAATLISCAAQILPILFVADVDGHNWPGMMVLNIVAMVSYGVTLVCYSAAFPILSDNLPLVRTVFAGVSFVPWSKGPFFNNAKPMFGNTTTYYCVASLVSGAYMLVNAIPYFVCRPIGRRGPPFPAGANPLTLGWKSIYNALK</sequence>
<dbReference type="PANTHER" id="PTHR23519">
    <property type="entry name" value="AUTOPHAGY-RELATED PROTEIN 22"/>
    <property type="match status" value="1"/>
</dbReference>
<dbReference type="InterPro" id="IPR036259">
    <property type="entry name" value="MFS_trans_sf"/>
</dbReference>
<feature type="transmembrane region" description="Helical" evidence="7">
    <location>
        <begin position="133"/>
        <end position="154"/>
    </location>
</feature>
<dbReference type="InterPro" id="IPR050495">
    <property type="entry name" value="ATG22/LtaA_families"/>
</dbReference>
<evidence type="ECO:0000256" key="7">
    <source>
        <dbReference type="RuleBase" id="RU363073"/>
    </source>
</evidence>
<keyword evidence="4 7" id="KW-0812">Transmembrane</keyword>
<keyword evidence="7" id="KW-0926">Vacuole</keyword>
<comment type="subcellular location">
    <subcellularLocation>
        <location evidence="1">Endomembrane system</location>
        <topology evidence="1">Multi-pass membrane protein</topology>
    </subcellularLocation>
    <subcellularLocation>
        <location evidence="7">Vacuole membrane</location>
        <topology evidence="7">Multi-pass membrane protein</topology>
    </subcellularLocation>
</comment>
<evidence type="ECO:0000256" key="4">
    <source>
        <dbReference type="ARBA" id="ARBA00022692"/>
    </source>
</evidence>
<evidence type="ECO:0000256" key="3">
    <source>
        <dbReference type="ARBA" id="ARBA00022448"/>
    </source>
</evidence>
<dbReference type="Pfam" id="PF11700">
    <property type="entry name" value="ATG22"/>
    <property type="match status" value="1"/>
</dbReference>
<evidence type="ECO:0000256" key="2">
    <source>
        <dbReference type="ARBA" id="ARBA00006978"/>
    </source>
</evidence>
<dbReference type="Proteomes" id="UP000078561">
    <property type="component" value="Unassembled WGS sequence"/>
</dbReference>
<feature type="transmembrane region" description="Helical" evidence="7">
    <location>
        <begin position="166"/>
        <end position="189"/>
    </location>
</feature>
<evidence type="ECO:0000256" key="5">
    <source>
        <dbReference type="ARBA" id="ARBA00022989"/>
    </source>
</evidence>
<dbReference type="GO" id="GO:0012505">
    <property type="term" value="C:endomembrane system"/>
    <property type="evidence" value="ECO:0007669"/>
    <property type="project" value="UniProtKB-SubCell"/>
</dbReference>
<dbReference type="STRING" id="4829.A0A163K060"/>
<dbReference type="AlphaFoldDB" id="A0A163K060"/>
<dbReference type="GO" id="GO:0005774">
    <property type="term" value="C:vacuolar membrane"/>
    <property type="evidence" value="ECO:0007669"/>
    <property type="project" value="UniProtKB-SubCell"/>
</dbReference>
<feature type="transmembrane region" description="Helical" evidence="7">
    <location>
        <begin position="225"/>
        <end position="248"/>
    </location>
</feature>
<feature type="transmembrane region" description="Helical" evidence="7">
    <location>
        <begin position="102"/>
        <end position="121"/>
    </location>
</feature>
<keyword evidence="9" id="KW-1185">Reference proteome</keyword>
<organism evidence="8">
    <name type="scientific">Absidia glauca</name>
    <name type="common">Pin mould</name>
    <dbReference type="NCBI Taxonomy" id="4829"/>
    <lineage>
        <taxon>Eukaryota</taxon>
        <taxon>Fungi</taxon>
        <taxon>Fungi incertae sedis</taxon>
        <taxon>Mucoromycota</taxon>
        <taxon>Mucoromycotina</taxon>
        <taxon>Mucoromycetes</taxon>
        <taxon>Mucorales</taxon>
        <taxon>Cunninghamellaceae</taxon>
        <taxon>Absidia</taxon>
    </lineage>
</organism>
<keyword evidence="6 7" id="KW-0472">Membrane</keyword>
<gene>
    <name evidence="8" type="primary">ABSGL_10191.1 scaffold 11802</name>
</gene>
<dbReference type="FunCoup" id="A0A163K060">
    <property type="interactions" value="5"/>
</dbReference>
<keyword evidence="5 7" id="KW-1133">Transmembrane helix</keyword>
<dbReference type="OrthoDB" id="192733at2759"/>
<reference evidence="8" key="1">
    <citation type="submission" date="2016-04" db="EMBL/GenBank/DDBJ databases">
        <authorList>
            <person name="Evans L.H."/>
            <person name="Alamgir A."/>
            <person name="Owens N."/>
            <person name="Weber N.D."/>
            <person name="Virtaneva K."/>
            <person name="Barbian K."/>
            <person name="Babar A."/>
            <person name="Rosenke K."/>
        </authorList>
    </citation>
    <scope>NUCLEOTIDE SEQUENCE [LARGE SCALE GENOMIC DNA]</scope>
    <source>
        <strain evidence="8">CBS 101.48</strain>
    </source>
</reference>
<dbReference type="PANTHER" id="PTHR23519:SF4">
    <property type="entry name" value="AUTOPHAGY-RELATED PROTEIN"/>
    <property type="match status" value="1"/>
</dbReference>
<keyword evidence="7" id="KW-0029">Amino-acid transport</keyword>
<name>A0A163K060_ABSGL</name>
<comment type="caution">
    <text evidence="7">Lacks conserved residue(s) required for the propagation of feature annotation.</text>
</comment>
<dbReference type="GO" id="GO:0006914">
    <property type="term" value="P:autophagy"/>
    <property type="evidence" value="ECO:0007669"/>
    <property type="project" value="UniProtKB-KW"/>
</dbReference>
<evidence type="ECO:0000313" key="9">
    <source>
        <dbReference type="Proteomes" id="UP000078561"/>
    </source>
</evidence>
<protein>
    <recommendedName>
        <fullName evidence="7">Autophagy-related protein</fullName>
    </recommendedName>
</protein>
<comment type="similarity">
    <text evidence="2 7">Belongs to the ATG22 family.</text>
</comment>
<evidence type="ECO:0000256" key="6">
    <source>
        <dbReference type="ARBA" id="ARBA00023136"/>
    </source>
</evidence>
<dbReference type="GO" id="GO:0006865">
    <property type="term" value="P:amino acid transport"/>
    <property type="evidence" value="ECO:0007669"/>
    <property type="project" value="UniProtKB-KW"/>
</dbReference>
<dbReference type="SUPFAM" id="SSF103473">
    <property type="entry name" value="MFS general substrate transporter"/>
    <property type="match status" value="1"/>
</dbReference>
<dbReference type="InParanoid" id="A0A163K060"/>
<accession>A0A163K060</accession>
<dbReference type="InterPro" id="IPR024671">
    <property type="entry name" value="Atg22-like"/>
</dbReference>